<dbReference type="Proteomes" id="UP001597418">
    <property type="component" value="Unassembled WGS sequence"/>
</dbReference>
<dbReference type="EMBL" id="JBHUMB010000005">
    <property type="protein sequence ID" value="MFD2742328.1"/>
    <property type="molecule type" value="Genomic_DNA"/>
</dbReference>
<accession>A0ABW5UAE0</accession>
<dbReference type="RefSeq" id="WP_066753931.1">
    <property type="nucleotide sequence ID" value="NZ_JBHUMB010000005.1"/>
</dbReference>
<evidence type="ECO:0000256" key="2">
    <source>
        <dbReference type="SAM" id="SignalP"/>
    </source>
</evidence>
<feature type="compositionally biased region" description="Polar residues" evidence="1">
    <location>
        <begin position="53"/>
        <end position="62"/>
    </location>
</feature>
<proteinExistence type="predicted"/>
<keyword evidence="4" id="KW-1185">Reference proteome</keyword>
<feature type="region of interest" description="Disordered" evidence="1">
    <location>
        <begin position="43"/>
        <end position="65"/>
    </location>
</feature>
<protein>
    <submittedName>
        <fullName evidence="3">Fimbrillin family protein</fullName>
    </submittedName>
</protein>
<feature type="chain" id="PRO_5045969502" evidence="2">
    <location>
        <begin position="19"/>
        <end position="500"/>
    </location>
</feature>
<evidence type="ECO:0000256" key="1">
    <source>
        <dbReference type="SAM" id="MobiDB-lite"/>
    </source>
</evidence>
<organism evidence="3 4">
    <name type="scientific">Sphingobacterium populi</name>
    <dbReference type="NCBI Taxonomy" id="1812824"/>
    <lineage>
        <taxon>Bacteria</taxon>
        <taxon>Pseudomonadati</taxon>
        <taxon>Bacteroidota</taxon>
        <taxon>Sphingobacteriia</taxon>
        <taxon>Sphingobacteriales</taxon>
        <taxon>Sphingobacteriaceae</taxon>
        <taxon>Sphingobacterium</taxon>
    </lineage>
</organism>
<evidence type="ECO:0000313" key="4">
    <source>
        <dbReference type="Proteomes" id="UP001597418"/>
    </source>
</evidence>
<keyword evidence="2" id="KW-0732">Signal</keyword>
<feature type="compositionally biased region" description="Acidic residues" evidence="1">
    <location>
        <begin position="43"/>
        <end position="52"/>
    </location>
</feature>
<gene>
    <name evidence="3" type="ORF">ACFSQ6_02870</name>
</gene>
<name>A0ABW5UAE0_9SPHI</name>
<evidence type="ECO:0000313" key="3">
    <source>
        <dbReference type="EMBL" id="MFD2742328.1"/>
    </source>
</evidence>
<feature type="signal peptide" evidence="2">
    <location>
        <begin position="1"/>
        <end position="18"/>
    </location>
</feature>
<reference evidence="4" key="1">
    <citation type="journal article" date="2019" name="Int. J. Syst. Evol. Microbiol.">
        <title>The Global Catalogue of Microorganisms (GCM) 10K type strain sequencing project: providing services to taxonomists for standard genome sequencing and annotation.</title>
        <authorList>
            <consortium name="The Broad Institute Genomics Platform"/>
            <consortium name="The Broad Institute Genome Sequencing Center for Infectious Disease"/>
            <person name="Wu L."/>
            <person name="Ma J."/>
        </authorList>
    </citation>
    <scope>NUCLEOTIDE SEQUENCE [LARGE SCALE GENOMIC DNA]</scope>
    <source>
        <strain evidence="4">KCTC 42247</strain>
    </source>
</reference>
<dbReference type="PROSITE" id="PS51257">
    <property type="entry name" value="PROKAR_LIPOPROTEIN"/>
    <property type="match status" value="1"/>
</dbReference>
<sequence>MKLKNTFAIVLSSILLLAACVKQEKEQPSNGEATVSIRLLGAEDQEENDDDGNASSARSVTVSEVEDDVQTQIVPFGDDMNFVATLSKERSSDMRNSATGSSRNRAATVLTPLGQDVRYRVLVYDGSGAFVEEKDYQVGKESSVEGFNLDAGKSYTFIAYSVNGTTALPNPSDKANLSTARLNNIAGPLLYFRKDVELVYGENTLDLTLKHQYSQITTRIELDQSTAGNITAVDNPTIRPVRQDGSITFSDGVVTYGSAASNGAEVVFPSLGGGVRSITSSPTLLISPSTTTAEFNVGTLTANNITKADVVINNLKITPGTRYNLVMKLQSPCTEVVSGGATFDLADGNSQTFTAPAADYGFTFDIHRLDNSFNLEINNTLLAVQELQFQTGVADLSRNVEFADGTVWGSEGISEIYNMNGNASNPILRVIISASGDISLLGSKSSSGGNLEPLRLTNGNQFNSITWNRNSDNTVIATQSVEGVTYMTGNGYGRRIVPCN</sequence>
<comment type="caution">
    <text evidence="3">The sequence shown here is derived from an EMBL/GenBank/DDBJ whole genome shotgun (WGS) entry which is preliminary data.</text>
</comment>